<dbReference type="Proteomes" id="UP000267096">
    <property type="component" value="Unassembled WGS sequence"/>
</dbReference>
<reference evidence="3" key="1">
    <citation type="submission" date="2017-02" db="UniProtKB">
        <authorList>
            <consortium name="WormBaseParasite"/>
        </authorList>
    </citation>
    <scope>IDENTIFICATION</scope>
</reference>
<dbReference type="AlphaFoldDB" id="A0A0M3JL78"/>
<name>A0A0M3JL78_ANISI</name>
<keyword evidence="2" id="KW-1185">Reference proteome</keyword>
<organism evidence="3">
    <name type="scientific">Anisakis simplex</name>
    <name type="common">Herring worm</name>
    <dbReference type="NCBI Taxonomy" id="6269"/>
    <lineage>
        <taxon>Eukaryota</taxon>
        <taxon>Metazoa</taxon>
        <taxon>Ecdysozoa</taxon>
        <taxon>Nematoda</taxon>
        <taxon>Chromadorea</taxon>
        <taxon>Rhabditida</taxon>
        <taxon>Spirurina</taxon>
        <taxon>Ascaridomorpha</taxon>
        <taxon>Ascaridoidea</taxon>
        <taxon>Anisakidae</taxon>
        <taxon>Anisakis</taxon>
        <taxon>Anisakis simplex complex</taxon>
    </lineage>
</organism>
<evidence type="ECO:0000313" key="3">
    <source>
        <dbReference type="WBParaSite" id="ASIM_0000840701-mRNA-1"/>
    </source>
</evidence>
<reference evidence="1 2" key="2">
    <citation type="submission" date="2018-11" db="EMBL/GenBank/DDBJ databases">
        <authorList>
            <consortium name="Pathogen Informatics"/>
        </authorList>
    </citation>
    <scope>NUCLEOTIDE SEQUENCE [LARGE SCALE GENOMIC DNA]</scope>
</reference>
<dbReference type="WBParaSite" id="ASIM_0000840701-mRNA-1">
    <property type="protein sequence ID" value="ASIM_0000840701-mRNA-1"/>
    <property type="gene ID" value="ASIM_0000840701"/>
</dbReference>
<dbReference type="EMBL" id="UYRR01021437">
    <property type="protein sequence ID" value="VDK30985.1"/>
    <property type="molecule type" value="Genomic_DNA"/>
</dbReference>
<evidence type="ECO:0000313" key="1">
    <source>
        <dbReference type="EMBL" id="VDK30985.1"/>
    </source>
</evidence>
<proteinExistence type="predicted"/>
<sequence length="105" mass="11747">MCRCSLDTILKKGLSQPVDSLQALIRTISVFYRAEFQEFNGLEAQSTALVMRTVSSVCMVLGRALESTTTSRFALFAMLNELILMVLEVDAFREGLQFNAKSLIF</sequence>
<accession>A0A0M3JL78</accession>
<protein>
    <submittedName>
        <fullName evidence="3">Exocyst subunit Exo70 family protein</fullName>
    </submittedName>
</protein>
<gene>
    <name evidence="1" type="ORF">ASIM_LOCUS8164</name>
</gene>
<evidence type="ECO:0000313" key="2">
    <source>
        <dbReference type="Proteomes" id="UP000267096"/>
    </source>
</evidence>